<gene>
    <name evidence="1" type="ORF">PPACK8108_LOCUS5170</name>
</gene>
<sequence length="86" mass="10148">MSTPLSVVISTQPMLSSSLSRRGLEHQHNEVWEFVPSDVEEDLEDHWITDFPKEEEYQVISLEEDLKDYPYQELDQKPQLVQSHYA</sequence>
<dbReference type="Proteomes" id="UP001153365">
    <property type="component" value="Unassembled WGS sequence"/>
</dbReference>
<accession>A0AAV0AQ50</accession>
<comment type="caution">
    <text evidence="1">The sequence shown here is derived from an EMBL/GenBank/DDBJ whole genome shotgun (WGS) entry which is preliminary data.</text>
</comment>
<dbReference type="AlphaFoldDB" id="A0AAV0AQ50"/>
<protein>
    <submittedName>
        <fullName evidence="1">Uncharacterized protein</fullName>
    </submittedName>
</protein>
<keyword evidence="2" id="KW-1185">Reference proteome</keyword>
<evidence type="ECO:0000313" key="2">
    <source>
        <dbReference type="Proteomes" id="UP001153365"/>
    </source>
</evidence>
<reference evidence="1" key="1">
    <citation type="submission" date="2022-06" db="EMBL/GenBank/DDBJ databases">
        <authorList>
            <consortium name="SYNGENTA / RWTH Aachen University"/>
        </authorList>
    </citation>
    <scope>NUCLEOTIDE SEQUENCE</scope>
</reference>
<proteinExistence type="predicted"/>
<organism evidence="1 2">
    <name type="scientific">Phakopsora pachyrhizi</name>
    <name type="common">Asian soybean rust disease fungus</name>
    <dbReference type="NCBI Taxonomy" id="170000"/>
    <lineage>
        <taxon>Eukaryota</taxon>
        <taxon>Fungi</taxon>
        <taxon>Dikarya</taxon>
        <taxon>Basidiomycota</taxon>
        <taxon>Pucciniomycotina</taxon>
        <taxon>Pucciniomycetes</taxon>
        <taxon>Pucciniales</taxon>
        <taxon>Phakopsoraceae</taxon>
        <taxon>Phakopsora</taxon>
    </lineage>
</organism>
<name>A0AAV0AQ50_PHAPC</name>
<dbReference type="EMBL" id="CALTRL010000995">
    <property type="protein sequence ID" value="CAH7670458.1"/>
    <property type="molecule type" value="Genomic_DNA"/>
</dbReference>
<evidence type="ECO:0000313" key="1">
    <source>
        <dbReference type="EMBL" id="CAH7670458.1"/>
    </source>
</evidence>